<keyword evidence="2" id="KW-0805">Transcription regulation</keyword>
<dbReference type="GO" id="GO:0003677">
    <property type="term" value="F:DNA binding"/>
    <property type="evidence" value="ECO:0007669"/>
    <property type="project" value="UniProtKB-KW"/>
</dbReference>
<dbReference type="InterPro" id="IPR039425">
    <property type="entry name" value="RNA_pol_sigma-70-like"/>
</dbReference>
<proteinExistence type="inferred from homology"/>
<keyword evidence="5" id="KW-0804">Transcription</keyword>
<dbReference type="Gene3D" id="1.10.10.10">
    <property type="entry name" value="Winged helix-like DNA-binding domain superfamily/Winged helix DNA-binding domain"/>
    <property type="match status" value="1"/>
</dbReference>
<organism evidence="8 9">
    <name type="scientific">Candidatus Thermofonsia Clade 1 bacterium</name>
    <dbReference type="NCBI Taxonomy" id="2364210"/>
    <lineage>
        <taxon>Bacteria</taxon>
        <taxon>Bacillati</taxon>
        <taxon>Chloroflexota</taxon>
        <taxon>Candidatus Thermofontia</taxon>
        <taxon>Candidatus Thermofonsia Clade 1</taxon>
    </lineage>
</organism>
<evidence type="ECO:0000256" key="5">
    <source>
        <dbReference type="ARBA" id="ARBA00023163"/>
    </source>
</evidence>
<comment type="similarity">
    <text evidence="1">Belongs to the sigma-70 factor family. ECF subfamily.</text>
</comment>
<dbReference type="InterPro" id="IPR014284">
    <property type="entry name" value="RNA_pol_sigma-70_dom"/>
</dbReference>
<dbReference type="InterPro" id="IPR036388">
    <property type="entry name" value="WH-like_DNA-bd_sf"/>
</dbReference>
<dbReference type="PANTHER" id="PTHR43133:SF57">
    <property type="entry name" value="RNA POLYMERASE SIGMA-70 FACTOR"/>
    <property type="match status" value="1"/>
</dbReference>
<feature type="domain" description="RNA polymerase sigma-70 region 2" evidence="6">
    <location>
        <begin position="35"/>
        <end position="104"/>
    </location>
</feature>
<evidence type="ECO:0000256" key="3">
    <source>
        <dbReference type="ARBA" id="ARBA00023082"/>
    </source>
</evidence>
<evidence type="ECO:0000259" key="7">
    <source>
        <dbReference type="Pfam" id="PF04545"/>
    </source>
</evidence>
<keyword evidence="4" id="KW-0238">DNA-binding</keyword>
<dbReference type="InterPro" id="IPR007627">
    <property type="entry name" value="RNA_pol_sigma70_r2"/>
</dbReference>
<evidence type="ECO:0000259" key="6">
    <source>
        <dbReference type="Pfam" id="PF04542"/>
    </source>
</evidence>
<name>A0A2M8P2Z0_9CHLR</name>
<dbReference type="AlphaFoldDB" id="A0A2M8P2Z0"/>
<dbReference type="GO" id="GO:0006352">
    <property type="term" value="P:DNA-templated transcription initiation"/>
    <property type="evidence" value="ECO:0007669"/>
    <property type="project" value="InterPro"/>
</dbReference>
<dbReference type="Gene3D" id="1.10.1740.10">
    <property type="match status" value="1"/>
</dbReference>
<evidence type="ECO:0000256" key="1">
    <source>
        <dbReference type="ARBA" id="ARBA00010641"/>
    </source>
</evidence>
<dbReference type="InterPro" id="IPR013325">
    <property type="entry name" value="RNA_pol_sigma_r2"/>
</dbReference>
<keyword evidence="3" id="KW-0731">Sigma factor</keyword>
<dbReference type="Proteomes" id="UP000228921">
    <property type="component" value="Unassembled WGS sequence"/>
</dbReference>
<evidence type="ECO:0000313" key="8">
    <source>
        <dbReference type="EMBL" id="PJF31910.1"/>
    </source>
</evidence>
<dbReference type="NCBIfam" id="TIGR02937">
    <property type="entry name" value="sigma70-ECF"/>
    <property type="match status" value="1"/>
</dbReference>
<protein>
    <submittedName>
        <fullName evidence="8">RNA polymerase subunit sigma-24</fullName>
    </submittedName>
</protein>
<accession>A0A2M8P2Z0</accession>
<dbReference type="EMBL" id="PGTK01000002">
    <property type="protein sequence ID" value="PJF31910.1"/>
    <property type="molecule type" value="Genomic_DNA"/>
</dbReference>
<evidence type="ECO:0000313" key="9">
    <source>
        <dbReference type="Proteomes" id="UP000228921"/>
    </source>
</evidence>
<sequence length="195" mass="22435">MCEARQGRTLTVDRQREQALIKAAQRGDQNAFAALYRAYVDKIYRYILFRVESIQTAEDLTAEVFLRMVESLPNYEDRNTPLLVWLYRIAHARVIDHYRRYKRTAEQASLDSVEIAADLDLDSNLLTEYRVDQLRAALSRLTDSQRQVIILRFIEGYSLEATAQALDKTVDAIKALQYRALQALAAALRAQGYEA</sequence>
<dbReference type="GO" id="GO:0016987">
    <property type="term" value="F:sigma factor activity"/>
    <property type="evidence" value="ECO:0007669"/>
    <property type="project" value="UniProtKB-KW"/>
</dbReference>
<dbReference type="SUPFAM" id="SSF88659">
    <property type="entry name" value="Sigma3 and sigma4 domains of RNA polymerase sigma factors"/>
    <property type="match status" value="1"/>
</dbReference>
<dbReference type="SUPFAM" id="SSF88946">
    <property type="entry name" value="Sigma2 domain of RNA polymerase sigma factors"/>
    <property type="match status" value="1"/>
</dbReference>
<dbReference type="Pfam" id="PF04542">
    <property type="entry name" value="Sigma70_r2"/>
    <property type="match status" value="1"/>
</dbReference>
<comment type="caution">
    <text evidence="8">The sequence shown here is derived from an EMBL/GenBank/DDBJ whole genome shotgun (WGS) entry which is preliminary data.</text>
</comment>
<gene>
    <name evidence="8" type="ORF">CUN51_02925</name>
</gene>
<dbReference type="PANTHER" id="PTHR43133">
    <property type="entry name" value="RNA POLYMERASE ECF-TYPE SIGMA FACTO"/>
    <property type="match status" value="1"/>
</dbReference>
<evidence type="ECO:0000256" key="4">
    <source>
        <dbReference type="ARBA" id="ARBA00023125"/>
    </source>
</evidence>
<feature type="domain" description="RNA polymerase sigma-70 region 4" evidence="7">
    <location>
        <begin position="137"/>
        <end position="184"/>
    </location>
</feature>
<evidence type="ECO:0000256" key="2">
    <source>
        <dbReference type="ARBA" id="ARBA00023015"/>
    </source>
</evidence>
<dbReference type="InterPro" id="IPR007630">
    <property type="entry name" value="RNA_pol_sigma70_r4"/>
</dbReference>
<dbReference type="InterPro" id="IPR013324">
    <property type="entry name" value="RNA_pol_sigma_r3/r4-like"/>
</dbReference>
<reference evidence="8 9" key="1">
    <citation type="submission" date="2017-11" db="EMBL/GenBank/DDBJ databases">
        <title>Evolution of Phototrophy in the Chloroflexi Phylum Driven by Horizontal Gene Transfer.</title>
        <authorList>
            <person name="Ward L.M."/>
            <person name="Hemp J."/>
            <person name="Shih P.M."/>
            <person name="Mcglynn S.E."/>
            <person name="Fischer W."/>
        </authorList>
    </citation>
    <scope>NUCLEOTIDE SEQUENCE [LARGE SCALE GENOMIC DNA]</scope>
    <source>
        <strain evidence="8">CP2_2F</strain>
    </source>
</reference>
<dbReference type="Pfam" id="PF04545">
    <property type="entry name" value="Sigma70_r4"/>
    <property type="match status" value="1"/>
</dbReference>